<protein>
    <submittedName>
        <fullName evidence="3">BgtE-5850</fullName>
    </submittedName>
    <submittedName>
        <fullName evidence="2">Putative secreted effector protein</fullName>
    </submittedName>
</protein>
<accession>A0A061HPJ3</accession>
<name>A0A061HPJ3_BLUGR</name>
<dbReference type="EMBL" id="KE373380">
    <property type="protein sequence ID" value="EPQ67784.1"/>
    <property type="molecule type" value="Genomic_DNA"/>
</dbReference>
<sequence>MRFYTVALLLQSVSFSVANLAHYQLADINDSQKRFNCYDQIFGYRGLRGDHRDAYERLRQGLLTEITIPQIESKIRNLPHGSKVMYKSSEQGVRYYEHSTEGDGDENYFYTYVLIIDSRGHLSAILGKLTTVNIHSPSPRVVETFCTIVQ</sequence>
<organism evidence="3">
    <name type="scientific">Blumeria graminis f. sp. tritici 96224</name>
    <dbReference type="NCBI Taxonomy" id="1268274"/>
    <lineage>
        <taxon>Eukaryota</taxon>
        <taxon>Fungi</taxon>
        <taxon>Dikarya</taxon>
        <taxon>Ascomycota</taxon>
        <taxon>Pezizomycotina</taxon>
        <taxon>Leotiomycetes</taxon>
        <taxon>Erysiphales</taxon>
        <taxon>Erysiphaceae</taxon>
        <taxon>Blumeria</taxon>
    </lineage>
</organism>
<reference evidence="4" key="1">
    <citation type="journal article" date="2013" name="Nat. Genet.">
        <title>The wheat powdery mildew genome shows the unique evolution of an obligate biotroph.</title>
        <authorList>
            <person name="Wicker T."/>
            <person name="Oberhaensli S."/>
            <person name="Parlange F."/>
            <person name="Buchmann J.P."/>
            <person name="Shatalina M."/>
            <person name="Roffler S."/>
            <person name="Ben-David R."/>
            <person name="Dolezel J."/>
            <person name="Simkova H."/>
            <person name="Schulze-Lefert P."/>
            <person name="Spanu P.D."/>
            <person name="Bruggmann R."/>
            <person name="Amselem J."/>
            <person name="Quesneville H."/>
            <person name="Ver Loren van Themaat E."/>
            <person name="Paape T."/>
            <person name="Shimizu K.K."/>
            <person name="Keller B."/>
        </authorList>
    </citation>
    <scope>NUCLEOTIDE SEQUENCE [LARGE SCALE GENOMIC DNA]</scope>
    <source>
        <strain evidence="4">96224</strain>
    </source>
</reference>
<dbReference type="HOGENOM" id="CLU_127756_1_0_1"/>
<evidence type="ECO:0000313" key="2">
    <source>
        <dbReference type="EMBL" id="EPQ67784.1"/>
    </source>
</evidence>
<feature type="chain" id="PRO_5044539188" evidence="1">
    <location>
        <begin position="19"/>
        <end position="150"/>
    </location>
</feature>
<dbReference type="EMBL" id="UIGY01000001">
    <property type="protein sequence ID" value="SUZ06962.1"/>
    <property type="molecule type" value="Genomic_DNA"/>
</dbReference>
<dbReference type="OrthoDB" id="10312752at2759"/>
<evidence type="ECO:0000313" key="3">
    <source>
        <dbReference type="EMBL" id="SUZ06962.1"/>
    </source>
</evidence>
<evidence type="ECO:0000256" key="1">
    <source>
        <dbReference type="SAM" id="SignalP"/>
    </source>
</evidence>
<dbReference type="AlphaFoldDB" id="A0A061HPJ3"/>
<gene>
    <name evidence="2" type="ORF">BGT96224_E5850</name>
    <name evidence="3" type="ORF">BGT96224V2_LOCUS949</name>
</gene>
<reference evidence="3" key="3">
    <citation type="submission" date="2018-07" db="EMBL/GenBank/DDBJ databases">
        <authorList>
            <person name="Quirk P.G."/>
            <person name="Krulwich T.A."/>
        </authorList>
    </citation>
    <scope>NUCLEOTIDE SEQUENCE</scope>
    <source>
        <strain evidence="3">96224</strain>
    </source>
</reference>
<feature type="signal peptide" evidence="1">
    <location>
        <begin position="1"/>
        <end position="18"/>
    </location>
</feature>
<evidence type="ECO:0000313" key="4">
    <source>
        <dbReference type="Proteomes" id="UP000053110"/>
    </source>
</evidence>
<reference evidence="2" key="2">
    <citation type="submission" date="2013-01" db="EMBL/GenBank/DDBJ databases">
        <title>The wheat powdery mildew genome reveals unique evolution of an obligate biotroph.</title>
        <authorList>
            <person name="Oberhaensli S."/>
            <person name="Wicker T."/>
            <person name="Keller B."/>
        </authorList>
    </citation>
    <scope>NUCLEOTIDE SEQUENCE</scope>
    <source>
        <strain evidence="2">96224</strain>
    </source>
</reference>
<proteinExistence type="predicted"/>
<dbReference type="Proteomes" id="UP000053110">
    <property type="component" value="Unassembled WGS sequence"/>
</dbReference>
<keyword evidence="1" id="KW-0732">Signal</keyword>